<dbReference type="EMBL" id="QCYY01001524">
    <property type="protein sequence ID" value="ROT77432.1"/>
    <property type="molecule type" value="Genomic_DNA"/>
</dbReference>
<accession>A0A423TLX5</accession>
<gene>
    <name evidence="1" type="ORF">C7M84_003908</name>
</gene>
<comment type="caution">
    <text evidence="1">The sequence shown here is derived from an EMBL/GenBank/DDBJ whole genome shotgun (WGS) entry which is preliminary data.</text>
</comment>
<dbReference type="AlphaFoldDB" id="A0A423TLX5"/>
<reference evidence="1 2" key="2">
    <citation type="submission" date="2019-01" db="EMBL/GenBank/DDBJ databases">
        <title>The decoding of complex shrimp genome reveals the adaptation for benthos swimmer, frequently molting mechanism and breeding impact on genome.</title>
        <authorList>
            <person name="Sun Y."/>
            <person name="Gao Y."/>
            <person name="Yu Y."/>
        </authorList>
    </citation>
    <scope>NUCLEOTIDE SEQUENCE [LARGE SCALE GENOMIC DNA]</scope>
    <source>
        <tissue evidence="1">Muscle</tissue>
    </source>
</reference>
<sequence length="495" mass="52205">MCGNPSSLPSPLPSPLSLPLPSPLPSPLPLPPSFFPSPPSSSLSPPLPPLLLFPSPLPSPSSPSPPSHPLLFLSLDIRNGGCAFSSQWYHFQKSSRSVSCSIAEIAWSKSGPSITRGRRALPKVSLRNTTVTISLCRMSSLFLLSGSTATSLFLSLSSLSLPFALSHLPPFPLFLSPSSSPSSSPILTLSSLCRMSSLFLLSGSTATYTFFFPYPSLSPSPPSLSLSLSLPLPYFLSLPLLSLSLPLSFSLTLSSLCKDVPASLALRFTARTPPFFPLPPSLTPPSLSLFPFPFPPSPSSLPSLPPSPLPLLSLSPSFSLNLQGGSVWQGWVQLSWFRLAHVHLSSPLPPSLSCLPSSTSLPSPPSSFPLSPSPSPLCPLPLLSLSSPHPLPHLEFGSCRTVQASSCSRVPTGHVHASLSSLPRSVPPSSPPSLSLLRLLPSLSSTSPSPLLLSLSLSPSSIAHLGFALQDVQPLLASRVQLPDVHFSLFPSLPR</sequence>
<keyword evidence="2" id="KW-1185">Reference proteome</keyword>
<protein>
    <submittedName>
        <fullName evidence="1">Uncharacterized protein</fullName>
    </submittedName>
</protein>
<reference evidence="1 2" key="1">
    <citation type="submission" date="2018-04" db="EMBL/GenBank/DDBJ databases">
        <authorList>
            <person name="Zhang X."/>
            <person name="Yuan J."/>
            <person name="Li F."/>
            <person name="Xiang J."/>
        </authorList>
    </citation>
    <scope>NUCLEOTIDE SEQUENCE [LARGE SCALE GENOMIC DNA]</scope>
    <source>
        <tissue evidence="1">Muscle</tissue>
    </source>
</reference>
<name>A0A423TLX5_PENVA</name>
<organism evidence="1 2">
    <name type="scientific">Penaeus vannamei</name>
    <name type="common">Whiteleg shrimp</name>
    <name type="synonym">Litopenaeus vannamei</name>
    <dbReference type="NCBI Taxonomy" id="6689"/>
    <lineage>
        <taxon>Eukaryota</taxon>
        <taxon>Metazoa</taxon>
        <taxon>Ecdysozoa</taxon>
        <taxon>Arthropoda</taxon>
        <taxon>Crustacea</taxon>
        <taxon>Multicrustacea</taxon>
        <taxon>Malacostraca</taxon>
        <taxon>Eumalacostraca</taxon>
        <taxon>Eucarida</taxon>
        <taxon>Decapoda</taxon>
        <taxon>Dendrobranchiata</taxon>
        <taxon>Penaeoidea</taxon>
        <taxon>Penaeidae</taxon>
        <taxon>Penaeus</taxon>
    </lineage>
</organism>
<proteinExistence type="predicted"/>
<evidence type="ECO:0000313" key="2">
    <source>
        <dbReference type="Proteomes" id="UP000283509"/>
    </source>
</evidence>
<evidence type="ECO:0000313" key="1">
    <source>
        <dbReference type="EMBL" id="ROT77432.1"/>
    </source>
</evidence>
<dbReference type="Proteomes" id="UP000283509">
    <property type="component" value="Unassembled WGS sequence"/>
</dbReference>